<keyword evidence="3 4" id="KW-0413">Isomerase</keyword>
<keyword evidence="10" id="KW-1185">Reference proteome</keyword>
<feature type="binding site" evidence="4 6">
    <location>
        <position position="117"/>
    </location>
    <ligand>
        <name>substrate</name>
    </ligand>
</feature>
<dbReference type="PANTHER" id="PTHR11142:SF0">
    <property type="entry name" value="TRNA PSEUDOURIDINE SYNTHASE-LIKE 1"/>
    <property type="match status" value="1"/>
</dbReference>
<evidence type="ECO:0000256" key="7">
    <source>
        <dbReference type="RuleBase" id="RU003792"/>
    </source>
</evidence>
<dbReference type="GO" id="GO:0160147">
    <property type="term" value="F:tRNA pseudouridine(38-40) synthase activity"/>
    <property type="evidence" value="ECO:0007669"/>
    <property type="project" value="UniProtKB-EC"/>
</dbReference>
<evidence type="ECO:0000259" key="8">
    <source>
        <dbReference type="Pfam" id="PF01416"/>
    </source>
</evidence>
<dbReference type="SUPFAM" id="SSF55120">
    <property type="entry name" value="Pseudouridine synthase"/>
    <property type="match status" value="1"/>
</dbReference>
<dbReference type="GO" id="GO:0003723">
    <property type="term" value="F:RNA binding"/>
    <property type="evidence" value="ECO:0007669"/>
    <property type="project" value="InterPro"/>
</dbReference>
<evidence type="ECO:0000256" key="3">
    <source>
        <dbReference type="ARBA" id="ARBA00023235"/>
    </source>
</evidence>
<accession>A0A3G2L703</accession>
<comment type="subunit">
    <text evidence="4">Homodimer.</text>
</comment>
<evidence type="ECO:0000313" key="10">
    <source>
        <dbReference type="Proteomes" id="UP000276309"/>
    </source>
</evidence>
<feature type="domain" description="Pseudouridine synthase I TruA alpha/beta" evidence="8">
    <location>
        <begin position="151"/>
        <end position="260"/>
    </location>
</feature>
<comment type="similarity">
    <text evidence="1 4 7">Belongs to the tRNA pseudouridine synthase TruA family.</text>
</comment>
<dbReference type="Proteomes" id="UP000276309">
    <property type="component" value="Chromosome"/>
</dbReference>
<evidence type="ECO:0000256" key="2">
    <source>
        <dbReference type="ARBA" id="ARBA00022694"/>
    </source>
</evidence>
<dbReference type="InterPro" id="IPR020094">
    <property type="entry name" value="TruA/RsuA/RluB/E/F_N"/>
</dbReference>
<dbReference type="InterPro" id="IPR020097">
    <property type="entry name" value="PsdUridine_synth_TruA_a/b_dom"/>
</dbReference>
<dbReference type="InterPro" id="IPR001406">
    <property type="entry name" value="PsdUridine_synth_TruA"/>
</dbReference>
<evidence type="ECO:0000256" key="5">
    <source>
        <dbReference type="PIRSR" id="PIRSR001430-1"/>
    </source>
</evidence>
<dbReference type="Pfam" id="PF01416">
    <property type="entry name" value="PseudoU_synth_1"/>
    <property type="match status" value="1"/>
</dbReference>
<feature type="active site" description="Nucleophile" evidence="4 5">
    <location>
        <position position="57"/>
    </location>
</feature>
<comment type="function">
    <text evidence="4">Formation of pseudouridine at positions 38, 39 and 40 in the anticodon stem and loop of transfer RNAs.</text>
</comment>
<dbReference type="EC" id="5.4.99.12" evidence="4"/>
<dbReference type="RefSeq" id="WP_121849064.1">
    <property type="nucleotide sequence ID" value="NZ_CP032050.1"/>
</dbReference>
<dbReference type="PIRSF" id="PIRSF001430">
    <property type="entry name" value="tRNA_psdUrid_synth"/>
    <property type="match status" value="1"/>
</dbReference>
<comment type="caution">
    <text evidence="4">Lacks conserved residue(s) required for the propagation of feature annotation.</text>
</comment>
<evidence type="ECO:0000256" key="4">
    <source>
        <dbReference type="HAMAP-Rule" id="MF_00171"/>
    </source>
</evidence>
<name>A0A3G2L703_9FLAO</name>
<protein>
    <recommendedName>
        <fullName evidence="4">tRNA pseudouridine synthase A</fullName>
        <ecNumber evidence="4">5.4.99.12</ecNumber>
    </recommendedName>
    <alternativeName>
        <fullName evidence="4">tRNA pseudouridine(38-40) synthase</fullName>
    </alternativeName>
    <alternativeName>
        <fullName evidence="4">tRNA pseudouridylate synthase I</fullName>
    </alternativeName>
    <alternativeName>
        <fullName evidence="4">tRNA-uridine isomerase I</fullName>
    </alternativeName>
</protein>
<keyword evidence="2 4" id="KW-0819">tRNA processing</keyword>
<dbReference type="EMBL" id="CP032050">
    <property type="protein sequence ID" value="AYN68049.1"/>
    <property type="molecule type" value="Genomic_DNA"/>
</dbReference>
<evidence type="ECO:0000313" key="9">
    <source>
        <dbReference type="EMBL" id="AYN68049.1"/>
    </source>
</evidence>
<gene>
    <name evidence="4" type="primary">truA</name>
    <name evidence="9" type="ORF">D1013_12035</name>
</gene>
<dbReference type="HAMAP" id="MF_00171">
    <property type="entry name" value="TruA"/>
    <property type="match status" value="1"/>
</dbReference>
<dbReference type="InterPro" id="IPR020103">
    <property type="entry name" value="PsdUridine_synth_cat_dom_sf"/>
</dbReference>
<evidence type="ECO:0000256" key="6">
    <source>
        <dbReference type="PIRSR" id="PIRSR001430-2"/>
    </source>
</evidence>
<dbReference type="AlphaFoldDB" id="A0A3G2L703"/>
<reference evidence="9 10" key="1">
    <citation type="submission" date="2018-08" db="EMBL/GenBank/DDBJ databases">
        <title>The reduced genetic potential of extracellular carbohydrate catabolism in Euzebyella marina RN62, a Flavobacteriia bacterium isolated from the hadal water.</title>
        <authorList>
            <person name="Xue C."/>
        </authorList>
    </citation>
    <scope>NUCLEOTIDE SEQUENCE [LARGE SCALE GENOMIC DNA]</scope>
    <source>
        <strain evidence="9 10">RN62</strain>
    </source>
</reference>
<organism evidence="9 10">
    <name type="scientific">Euzebyella marina</name>
    <dbReference type="NCBI Taxonomy" id="1761453"/>
    <lineage>
        <taxon>Bacteria</taxon>
        <taxon>Pseudomonadati</taxon>
        <taxon>Bacteroidota</taxon>
        <taxon>Flavobacteriia</taxon>
        <taxon>Flavobacteriales</taxon>
        <taxon>Flavobacteriaceae</taxon>
        <taxon>Euzebyella</taxon>
    </lineage>
</organism>
<dbReference type="OrthoDB" id="9811823at2"/>
<proteinExistence type="inferred from homology"/>
<dbReference type="KEGG" id="emar:D1013_12035"/>
<dbReference type="Gene3D" id="3.30.70.660">
    <property type="entry name" value="Pseudouridine synthase I, catalytic domain, C-terminal subdomain"/>
    <property type="match status" value="1"/>
</dbReference>
<sequence length="261" mass="29895">MYSTRHYYLIDVQYLGFRYSGWQNQPGQKTLESMLLKTLKFVLPNRSYKILGAGRTDAKVSALAMKFELFLEGEELKNLNEFKETFNRNLPPDIRATNIEKTTADFNIIQDAKDKEYVYLFSFGEKNHPFCAPFLANIIEPLDIDLMKEGATHFCGTHDFSVYTARLREGTKTVRTIESCFIKKNDLIQASFFPENSYALHIKGAGFMRYQIRMIMGALIQLGRGELSLENITDSLQPNSGIEHTFVAPGSGLLLNRLDYR</sequence>
<dbReference type="Gene3D" id="3.30.70.580">
    <property type="entry name" value="Pseudouridine synthase I, catalytic domain, N-terminal subdomain"/>
    <property type="match status" value="1"/>
</dbReference>
<evidence type="ECO:0000256" key="1">
    <source>
        <dbReference type="ARBA" id="ARBA00009375"/>
    </source>
</evidence>
<dbReference type="InterPro" id="IPR020095">
    <property type="entry name" value="PsdUridine_synth_TruA_C"/>
</dbReference>
<comment type="catalytic activity">
    <reaction evidence="4 7">
        <text>uridine(38/39/40) in tRNA = pseudouridine(38/39/40) in tRNA</text>
        <dbReference type="Rhea" id="RHEA:22376"/>
        <dbReference type="Rhea" id="RHEA-COMP:10085"/>
        <dbReference type="Rhea" id="RHEA-COMP:10087"/>
        <dbReference type="ChEBI" id="CHEBI:65314"/>
        <dbReference type="ChEBI" id="CHEBI:65315"/>
        <dbReference type="EC" id="5.4.99.12"/>
    </reaction>
</comment>
<dbReference type="PANTHER" id="PTHR11142">
    <property type="entry name" value="PSEUDOURIDYLATE SYNTHASE"/>
    <property type="match status" value="1"/>
</dbReference>
<dbReference type="GO" id="GO:0031119">
    <property type="term" value="P:tRNA pseudouridine synthesis"/>
    <property type="evidence" value="ECO:0007669"/>
    <property type="project" value="UniProtKB-UniRule"/>
</dbReference>